<dbReference type="EMBL" id="HBHJ01010738">
    <property type="protein sequence ID" value="CAD9678012.1"/>
    <property type="molecule type" value="Transcribed_RNA"/>
</dbReference>
<accession>A0A7S2RQR3</accession>
<proteinExistence type="predicted"/>
<evidence type="ECO:0000313" key="2">
    <source>
        <dbReference type="EMBL" id="CAD9678012.1"/>
    </source>
</evidence>
<feature type="compositionally biased region" description="Polar residues" evidence="1">
    <location>
        <begin position="150"/>
        <end position="162"/>
    </location>
</feature>
<name>A0A7S2RQR3_9STRA</name>
<organism evidence="2">
    <name type="scientific">Rhizochromulina marina</name>
    <dbReference type="NCBI Taxonomy" id="1034831"/>
    <lineage>
        <taxon>Eukaryota</taxon>
        <taxon>Sar</taxon>
        <taxon>Stramenopiles</taxon>
        <taxon>Ochrophyta</taxon>
        <taxon>Dictyochophyceae</taxon>
        <taxon>Rhizochromulinales</taxon>
        <taxon>Rhizochromulina</taxon>
    </lineage>
</organism>
<reference evidence="2" key="1">
    <citation type="submission" date="2021-01" db="EMBL/GenBank/DDBJ databases">
        <authorList>
            <person name="Corre E."/>
            <person name="Pelletier E."/>
            <person name="Niang G."/>
            <person name="Scheremetjew M."/>
            <person name="Finn R."/>
            <person name="Kale V."/>
            <person name="Holt S."/>
            <person name="Cochrane G."/>
            <person name="Meng A."/>
            <person name="Brown T."/>
            <person name="Cohen L."/>
        </authorList>
    </citation>
    <scope>NUCLEOTIDE SEQUENCE</scope>
    <source>
        <strain evidence="2">CCMP1243</strain>
    </source>
</reference>
<feature type="region of interest" description="Disordered" evidence="1">
    <location>
        <begin position="131"/>
        <end position="180"/>
    </location>
</feature>
<feature type="compositionally biased region" description="Acidic residues" evidence="1">
    <location>
        <begin position="28"/>
        <end position="39"/>
    </location>
</feature>
<feature type="region of interest" description="Disordered" evidence="1">
    <location>
        <begin position="1"/>
        <end position="61"/>
    </location>
</feature>
<feature type="compositionally biased region" description="Polar residues" evidence="1">
    <location>
        <begin position="1"/>
        <end position="19"/>
    </location>
</feature>
<sequence>MLNMTRSLSETNLASSVTGASYRGVGAPDDEDSDDEDSEAALPTERAPRKANSDSAVTTEKLQSRCHSLEEEVQWLKGQVVGLNKTIEILANTVNHQLALDPAKMPAVAASSIYGPLAGFGRSVQAALTPSRRLGKRARRDDAPVARAATEQQQQPPSSNGLVQERGLFPTPVRKVEEHF</sequence>
<gene>
    <name evidence="2" type="ORF">RMAR1173_LOCUS7011</name>
</gene>
<dbReference type="AlphaFoldDB" id="A0A7S2RQR3"/>
<evidence type="ECO:0000256" key="1">
    <source>
        <dbReference type="SAM" id="MobiDB-lite"/>
    </source>
</evidence>
<protein>
    <submittedName>
        <fullName evidence="2">Uncharacterized protein</fullName>
    </submittedName>
</protein>